<dbReference type="AlphaFoldDB" id="F0WZ73"/>
<dbReference type="HOGENOM" id="CLU_872692_0_0_1"/>
<dbReference type="InterPro" id="IPR043502">
    <property type="entry name" value="DNA/RNA_pol_sf"/>
</dbReference>
<dbReference type="PANTHER" id="PTHR33064:SF37">
    <property type="entry name" value="RIBONUCLEASE H"/>
    <property type="match status" value="1"/>
</dbReference>
<dbReference type="PANTHER" id="PTHR33064">
    <property type="entry name" value="POL PROTEIN"/>
    <property type="match status" value="1"/>
</dbReference>
<protein>
    <submittedName>
        <fullName evidence="1">AlNc14C414G11479 protein</fullName>
    </submittedName>
</protein>
<evidence type="ECO:0000313" key="1">
    <source>
        <dbReference type="EMBL" id="CCA26789.1"/>
    </source>
</evidence>
<reference evidence="1" key="2">
    <citation type="submission" date="2011-02" db="EMBL/GenBank/DDBJ databases">
        <authorList>
            <person name="MacLean D."/>
        </authorList>
    </citation>
    <scope>NUCLEOTIDE SEQUENCE</scope>
</reference>
<dbReference type="Gene3D" id="3.30.70.270">
    <property type="match status" value="1"/>
</dbReference>
<proteinExistence type="predicted"/>
<dbReference type="SUPFAM" id="SSF56672">
    <property type="entry name" value="DNA/RNA polymerases"/>
    <property type="match status" value="1"/>
</dbReference>
<dbReference type="EMBL" id="FR824457">
    <property type="protein sequence ID" value="CCA26789.1"/>
    <property type="molecule type" value="Genomic_DNA"/>
</dbReference>
<dbReference type="InterPro" id="IPR043128">
    <property type="entry name" value="Rev_trsase/Diguanyl_cyclase"/>
</dbReference>
<reference evidence="1" key="1">
    <citation type="journal article" date="2011" name="PLoS Biol.">
        <title>Gene gain and loss during evolution of obligate parasitism in the white rust pathogen of Arabidopsis thaliana.</title>
        <authorList>
            <person name="Kemen E."/>
            <person name="Gardiner A."/>
            <person name="Schultz-Larsen T."/>
            <person name="Kemen A.C."/>
            <person name="Balmuth A.L."/>
            <person name="Robert-Seilaniantz A."/>
            <person name="Bailey K."/>
            <person name="Holub E."/>
            <person name="Studholme D.J."/>
            <person name="Maclean D."/>
            <person name="Jones J.D."/>
        </authorList>
    </citation>
    <scope>NUCLEOTIDE SEQUENCE</scope>
</reference>
<sequence length="319" mass="35903">MESVDLFIKYGDILLVEFAADPPVKVTPLQVIFKEGFTPFMAKSRRYPPLHRDYLDKRLADLMRHYLLYHNPDSRWERPRVLSYDGGITGDKCSNRSDGMANATSGSSSGEFGRIKIRNYFTVVPPNGIFTAYRVIMGSSDAVAYALKIRFLSEGINHCASHVQGFCELEPPETEAELEQFLCAVNGTRNNIPNYTTLVKDLQDVLQYATESAGSRKKRNFMNVLLQDHGWSSKHDAGLQLIKGVLSAMVPMAHPKDTWDMCLYTDASQDHWGAIITQVEPGALSKPRAEQNHFPLASVSELFKGSMLNGRRLKKKRLL</sequence>
<name>F0WZ73_9STRA</name>
<organism evidence="1">
    <name type="scientific">Albugo laibachii Nc14</name>
    <dbReference type="NCBI Taxonomy" id="890382"/>
    <lineage>
        <taxon>Eukaryota</taxon>
        <taxon>Sar</taxon>
        <taxon>Stramenopiles</taxon>
        <taxon>Oomycota</taxon>
        <taxon>Peronosporomycetes</taxon>
        <taxon>Albuginales</taxon>
        <taxon>Albuginaceae</taxon>
        <taxon>Albugo</taxon>
    </lineage>
</organism>
<gene>
    <name evidence="1" type="primary">AlNc14C414G11479</name>
    <name evidence="1" type="ORF">ALNC14_129330</name>
</gene>
<dbReference type="InterPro" id="IPR051320">
    <property type="entry name" value="Viral_Replic_Matur_Polypro"/>
</dbReference>
<accession>F0WZ73</accession>